<feature type="compositionally biased region" description="Polar residues" evidence="1">
    <location>
        <begin position="179"/>
        <end position="188"/>
    </location>
</feature>
<feature type="region of interest" description="Disordered" evidence="1">
    <location>
        <begin position="1"/>
        <end position="73"/>
    </location>
</feature>
<proteinExistence type="predicted"/>
<dbReference type="EMBL" id="CP048810">
    <property type="protein sequence ID" value="QKS85206.1"/>
    <property type="molecule type" value="Genomic_DNA"/>
</dbReference>
<sequence length="535" mass="59506">MSHSSLSKPEGTGIPMSPRRNTRPNLPTSSPDTPHSSRDASLETVPRSPSRGEGTDQAPVTSPGRQPEATEPQSPTIQFAEITSQTPIQEFTTAVSLDHYHLSPELVPLLSEPDATSGIRTFRTRTYVQLSEGGTVLLGRDADQNYRARLGTELIASGPRLEQVEGSLLWRRVPDDATAQGNDPQPTSSRRRPSDDEPAQEVAPKRANTATAPFKQHWELLPYPPAGTAFITVDGTHYKVLTRSDAREYPITYIQAPDHPHYEFETLEIVLKSTPDEQPRGAMRLSPDNRWEIDPRLPFDKPLTDYVKAAFPELSARTAENIARKQFELANDSSVADAAGLTALRQIYSSWQTGTPSLHPQWSDPLLMLPITPTLPPTTGNSRSIQLPSTVSMRSLDRLDFDPQQFQQQWDYVASSYSPTDIKRFMADVLTRNGYTVLEPSTFNSFAALVFSRRGHDYLFFISLHRTKGQKIYLPSHTDPNTASVSLDLQVGATAAKAVRRAHERGEIIWLKGGCQIRAGYPDTVFIIRDNNSRL</sequence>
<evidence type="ECO:0000256" key="1">
    <source>
        <dbReference type="SAM" id="MobiDB-lite"/>
    </source>
</evidence>
<evidence type="ECO:0000313" key="2">
    <source>
        <dbReference type="EMBL" id="QKS85206.1"/>
    </source>
</evidence>
<dbReference type="Proteomes" id="UP000509545">
    <property type="component" value="Chromosome"/>
</dbReference>
<protein>
    <submittedName>
        <fullName evidence="2">Uncharacterized protein</fullName>
    </submittedName>
</protein>
<evidence type="ECO:0000313" key="3">
    <source>
        <dbReference type="Proteomes" id="UP000509545"/>
    </source>
</evidence>
<feature type="region of interest" description="Disordered" evidence="1">
    <location>
        <begin position="175"/>
        <end position="213"/>
    </location>
</feature>
<dbReference type="AlphaFoldDB" id="A0A6N1CLE3"/>
<dbReference type="KEGG" id="pbz:GN234_26150"/>
<feature type="compositionally biased region" description="Polar residues" evidence="1">
    <location>
        <begin position="23"/>
        <end position="34"/>
    </location>
</feature>
<dbReference type="RefSeq" id="WP_176689282.1">
    <property type="nucleotide sequence ID" value="NZ_CP048810.1"/>
</dbReference>
<name>A0A6N1CLE3_9PSED</name>
<organism evidence="2 3">
    <name type="scientific">Pseudomonas bijieensis</name>
    <dbReference type="NCBI Taxonomy" id="2681983"/>
    <lineage>
        <taxon>Bacteria</taxon>
        <taxon>Pseudomonadati</taxon>
        <taxon>Pseudomonadota</taxon>
        <taxon>Gammaproteobacteria</taxon>
        <taxon>Pseudomonadales</taxon>
        <taxon>Pseudomonadaceae</taxon>
        <taxon>Pseudomonas</taxon>
    </lineage>
</organism>
<keyword evidence="3" id="KW-1185">Reference proteome</keyword>
<accession>A0A6N1CLE3</accession>
<gene>
    <name evidence="2" type="ORF">GN234_26150</name>
</gene>
<reference evidence="2 3" key="1">
    <citation type="submission" date="2020-02" db="EMBL/GenBank/DDBJ databases">
        <authorList>
            <person name="Liang J."/>
        </authorList>
    </citation>
    <scope>NUCLEOTIDE SEQUENCE [LARGE SCALE GENOMIC DNA]</scope>
    <source>
        <strain evidence="2 3">L22-9</strain>
    </source>
</reference>